<sequence>MAERVEVDPDRVDGVAEIAGDIRDRLSGIAGRARAAVSAGQAAWGDDEFGSKFADGDEGFVAGSRNMATGTDNLSSSFGNLVQGLTEAAQNLRLMEQRNTGRF</sequence>
<protein>
    <recommendedName>
        <fullName evidence="3">WXG100 family type VII secretion target</fullName>
    </recommendedName>
</protein>
<dbReference type="RefSeq" id="WP_039809886.1">
    <property type="nucleotide sequence ID" value="NZ_UGRY01000002.1"/>
</dbReference>
<organism evidence="1 2">
    <name type="scientific">Nocardia otitidiscaviarum</name>
    <dbReference type="NCBI Taxonomy" id="1823"/>
    <lineage>
        <taxon>Bacteria</taxon>
        <taxon>Bacillati</taxon>
        <taxon>Actinomycetota</taxon>
        <taxon>Actinomycetes</taxon>
        <taxon>Mycobacteriales</taxon>
        <taxon>Nocardiaceae</taxon>
        <taxon>Nocardia</taxon>
    </lineage>
</organism>
<accession>A0A378YII6</accession>
<evidence type="ECO:0008006" key="3">
    <source>
        <dbReference type="Google" id="ProtNLM"/>
    </source>
</evidence>
<reference evidence="1 2" key="1">
    <citation type="submission" date="2018-06" db="EMBL/GenBank/DDBJ databases">
        <authorList>
            <consortium name="Pathogen Informatics"/>
            <person name="Doyle S."/>
        </authorList>
    </citation>
    <scope>NUCLEOTIDE SEQUENCE [LARGE SCALE GENOMIC DNA]</scope>
    <source>
        <strain evidence="1 2">NCTC1934</strain>
    </source>
</reference>
<evidence type="ECO:0000313" key="2">
    <source>
        <dbReference type="Proteomes" id="UP000255467"/>
    </source>
</evidence>
<dbReference type="AlphaFoldDB" id="A0A378YII6"/>
<proteinExistence type="predicted"/>
<gene>
    <name evidence="1" type="ORF">NCTC1934_02644</name>
</gene>
<keyword evidence="2" id="KW-1185">Reference proteome</keyword>
<evidence type="ECO:0000313" key="1">
    <source>
        <dbReference type="EMBL" id="SUA76648.1"/>
    </source>
</evidence>
<dbReference type="Gene3D" id="1.10.287.1060">
    <property type="entry name" value="ESAT-6-like"/>
    <property type="match status" value="1"/>
</dbReference>
<dbReference type="OrthoDB" id="4563618at2"/>
<dbReference type="EMBL" id="UGRY01000002">
    <property type="protein sequence ID" value="SUA76648.1"/>
    <property type="molecule type" value="Genomic_DNA"/>
</dbReference>
<dbReference type="Proteomes" id="UP000255467">
    <property type="component" value="Unassembled WGS sequence"/>
</dbReference>
<name>A0A378YII6_9NOCA</name>